<comment type="caution">
    <text evidence="2">The sequence shown here is derived from an EMBL/GenBank/DDBJ whole genome shotgun (WGS) entry which is preliminary data.</text>
</comment>
<reference evidence="2 3" key="1">
    <citation type="submission" date="2019-06" db="EMBL/GenBank/DDBJ databases">
        <title>Whole genome shotgun sequence of Halomonas halmophila NBRC 15537.</title>
        <authorList>
            <person name="Hosoyama A."/>
            <person name="Uohara A."/>
            <person name="Ohji S."/>
            <person name="Ichikawa N."/>
        </authorList>
    </citation>
    <scope>NUCLEOTIDE SEQUENCE [LARGE SCALE GENOMIC DNA]</scope>
    <source>
        <strain evidence="2 3">NBRC 15537</strain>
    </source>
</reference>
<evidence type="ECO:0000256" key="1">
    <source>
        <dbReference type="SAM" id="MobiDB-lite"/>
    </source>
</evidence>
<name>A0A4Y4F173_9GAMM</name>
<proteinExistence type="predicted"/>
<dbReference type="AlphaFoldDB" id="A0A4Y4F173"/>
<evidence type="ECO:0000313" key="2">
    <source>
        <dbReference type="EMBL" id="GED23207.1"/>
    </source>
</evidence>
<feature type="region of interest" description="Disordered" evidence="1">
    <location>
        <begin position="313"/>
        <end position="332"/>
    </location>
</feature>
<gene>
    <name evidence="2" type="ORF">HHA01_21840</name>
</gene>
<organism evidence="2 3">
    <name type="scientific">Halomonas halmophila</name>
    <dbReference type="NCBI Taxonomy" id="252"/>
    <lineage>
        <taxon>Bacteria</taxon>
        <taxon>Pseudomonadati</taxon>
        <taxon>Pseudomonadota</taxon>
        <taxon>Gammaproteobacteria</taxon>
        <taxon>Oceanospirillales</taxon>
        <taxon>Halomonadaceae</taxon>
        <taxon>Halomonas</taxon>
    </lineage>
</organism>
<accession>A0A4Y4F173</accession>
<sequence length="332" mass="34591">MALPVVLILLAMGAMLGVAGLRAALTTERLAGNLELATQAQLNAEAALSRGLSALQAPAAMRVQPDTISLGSLTWQDFTDPARFGGEAAASGGCVAPQRCVYRYLEAPSQRRRIVAMGAFVTASGDLEAASRPVVAEVAFSRAAARLVRFVALADGRIIAPSDLTSQADVHANAAVAADARIGLPAIDTSPPDVAVALSVRTDAQGQAYCRFEASGDRNGRVYHCPGRLEVAATADFHHATLMARGDVTLAGQVGQGERLDVAILAGGDIRLSSTARAWLLAAGDIELEAGSRLAGALLAHGDMRIDGDLQHRVGHPRLPNSPVETRLVSWQ</sequence>
<protein>
    <recommendedName>
        <fullName evidence="4">Type 4 fimbrial biogenesis protein PilX N-terminal domain-containing protein</fullName>
    </recommendedName>
</protein>
<dbReference type="EMBL" id="BJOC01000030">
    <property type="protein sequence ID" value="GED23207.1"/>
    <property type="molecule type" value="Genomic_DNA"/>
</dbReference>
<evidence type="ECO:0000313" key="3">
    <source>
        <dbReference type="Proteomes" id="UP000319812"/>
    </source>
</evidence>
<evidence type="ECO:0008006" key="4">
    <source>
        <dbReference type="Google" id="ProtNLM"/>
    </source>
</evidence>
<dbReference type="Proteomes" id="UP000319812">
    <property type="component" value="Unassembled WGS sequence"/>
</dbReference>
<keyword evidence="3" id="KW-1185">Reference proteome</keyword>